<gene>
    <name evidence="2" type="ORF">F0562_008550</name>
</gene>
<dbReference type="SUPFAM" id="SSF50965">
    <property type="entry name" value="Galactose oxidase, central domain"/>
    <property type="match status" value="1"/>
</dbReference>
<dbReference type="EMBL" id="CM018046">
    <property type="protein sequence ID" value="KAA8526247.1"/>
    <property type="molecule type" value="Genomic_DNA"/>
</dbReference>
<dbReference type="PANTHER" id="PTHR31672:SF13">
    <property type="entry name" value="F-BOX PROTEIN CPR30-LIKE"/>
    <property type="match status" value="1"/>
</dbReference>
<dbReference type="CDD" id="cd22157">
    <property type="entry name" value="F-box_AtFBW1-like"/>
    <property type="match status" value="1"/>
</dbReference>
<dbReference type="SMART" id="SM00256">
    <property type="entry name" value="FBOX"/>
    <property type="match status" value="1"/>
</dbReference>
<dbReference type="InterPro" id="IPR001810">
    <property type="entry name" value="F-box_dom"/>
</dbReference>
<dbReference type="PROSITE" id="PS50181">
    <property type="entry name" value="FBOX"/>
    <property type="match status" value="1"/>
</dbReference>
<evidence type="ECO:0000259" key="1">
    <source>
        <dbReference type="PROSITE" id="PS50181"/>
    </source>
</evidence>
<sequence>MSDYFPREILVDILVRLPVKSLLRFRCVCKSWCSLIESPIFLATHLNQSINNTHLLIRYFSVNHKKELYSLRFDNETLNECVELKCPFKSRSGNFLRVVGSCNGLICLSDDHFGYTYTLIVWNPAIQRCVALPKPRVCFDVCGPYMFALGFGFDPKTNDYKVVRMVYPQNKMGSWDASAGPEALLFGGQGGYVASPEVEVFSLSTGSWKTIDAGVPEHNMIEYFWSSAVVNENIHWLAYNRREDCNRSYHNTIISFDVYDNRAVSECCSVWVMRQYGVAESWSKQFKVNLGGGIGAACRV</sequence>
<feature type="domain" description="F-box" evidence="1">
    <location>
        <begin position="1"/>
        <end position="50"/>
    </location>
</feature>
<organism evidence="2 3">
    <name type="scientific">Nyssa sinensis</name>
    <dbReference type="NCBI Taxonomy" id="561372"/>
    <lineage>
        <taxon>Eukaryota</taxon>
        <taxon>Viridiplantae</taxon>
        <taxon>Streptophyta</taxon>
        <taxon>Embryophyta</taxon>
        <taxon>Tracheophyta</taxon>
        <taxon>Spermatophyta</taxon>
        <taxon>Magnoliopsida</taxon>
        <taxon>eudicotyledons</taxon>
        <taxon>Gunneridae</taxon>
        <taxon>Pentapetalae</taxon>
        <taxon>asterids</taxon>
        <taxon>Cornales</taxon>
        <taxon>Nyssaceae</taxon>
        <taxon>Nyssa</taxon>
    </lineage>
</organism>
<dbReference type="OrthoDB" id="5314306at2759"/>
<dbReference type="Pfam" id="PF00646">
    <property type="entry name" value="F-box"/>
    <property type="match status" value="1"/>
</dbReference>
<dbReference type="InterPro" id="IPR017451">
    <property type="entry name" value="F-box-assoc_interact_dom"/>
</dbReference>
<dbReference type="AlphaFoldDB" id="A0A5J5AA13"/>
<evidence type="ECO:0000313" key="3">
    <source>
        <dbReference type="Proteomes" id="UP000325577"/>
    </source>
</evidence>
<dbReference type="NCBIfam" id="TIGR01640">
    <property type="entry name" value="F_box_assoc_1"/>
    <property type="match status" value="1"/>
</dbReference>
<dbReference type="SUPFAM" id="SSF81383">
    <property type="entry name" value="F-box domain"/>
    <property type="match status" value="1"/>
</dbReference>
<dbReference type="InterPro" id="IPR011043">
    <property type="entry name" value="Gal_Oxase/kelch_b-propeller"/>
</dbReference>
<proteinExistence type="predicted"/>
<dbReference type="InterPro" id="IPR006527">
    <property type="entry name" value="F-box-assoc_dom_typ1"/>
</dbReference>
<evidence type="ECO:0000313" key="2">
    <source>
        <dbReference type="EMBL" id="KAA8526247.1"/>
    </source>
</evidence>
<accession>A0A5J5AA13</accession>
<dbReference type="InterPro" id="IPR036047">
    <property type="entry name" value="F-box-like_dom_sf"/>
</dbReference>
<dbReference type="Pfam" id="PF07734">
    <property type="entry name" value="FBA_1"/>
    <property type="match status" value="1"/>
</dbReference>
<protein>
    <recommendedName>
        <fullName evidence="1">F-box domain-containing protein</fullName>
    </recommendedName>
</protein>
<reference evidence="2 3" key="1">
    <citation type="submission" date="2019-09" db="EMBL/GenBank/DDBJ databases">
        <title>A chromosome-level genome assembly of the Chinese tupelo Nyssa sinensis.</title>
        <authorList>
            <person name="Yang X."/>
            <person name="Kang M."/>
            <person name="Yang Y."/>
            <person name="Xiong H."/>
            <person name="Wang M."/>
            <person name="Zhang Z."/>
            <person name="Wang Z."/>
            <person name="Wu H."/>
            <person name="Ma T."/>
            <person name="Liu J."/>
            <person name="Xi Z."/>
        </authorList>
    </citation>
    <scope>NUCLEOTIDE SEQUENCE [LARGE SCALE GENOMIC DNA]</scope>
    <source>
        <strain evidence="2">J267</strain>
        <tissue evidence="2">Leaf</tissue>
    </source>
</reference>
<dbReference type="Proteomes" id="UP000325577">
    <property type="component" value="Linkage Group LG3"/>
</dbReference>
<dbReference type="PANTHER" id="PTHR31672">
    <property type="entry name" value="BNACNNG10540D PROTEIN"/>
    <property type="match status" value="1"/>
</dbReference>
<dbReference type="Gene3D" id="1.20.1280.50">
    <property type="match status" value="1"/>
</dbReference>
<dbReference type="InterPro" id="IPR050796">
    <property type="entry name" value="SCF_F-box_component"/>
</dbReference>
<name>A0A5J5AA13_9ASTE</name>
<keyword evidence="3" id="KW-1185">Reference proteome</keyword>